<reference evidence="2 3" key="1">
    <citation type="submission" date="2024-09" db="EMBL/GenBank/DDBJ databases">
        <authorList>
            <person name="Sun Q."/>
            <person name="Mori K."/>
        </authorList>
    </citation>
    <scope>NUCLEOTIDE SEQUENCE [LARGE SCALE GENOMIC DNA]</scope>
    <source>
        <strain evidence="2 3">TBRC 2205</strain>
    </source>
</reference>
<comment type="caution">
    <text evidence="2">The sequence shown here is derived from an EMBL/GenBank/DDBJ whole genome shotgun (WGS) entry which is preliminary data.</text>
</comment>
<feature type="transmembrane region" description="Helical" evidence="1">
    <location>
        <begin position="31"/>
        <end position="49"/>
    </location>
</feature>
<accession>A0ABV6P1V3</accession>
<proteinExistence type="predicted"/>
<dbReference type="RefSeq" id="WP_377342173.1">
    <property type="nucleotide sequence ID" value="NZ_JBHLUE010000019.1"/>
</dbReference>
<evidence type="ECO:0000313" key="2">
    <source>
        <dbReference type="EMBL" id="MFC0567013.1"/>
    </source>
</evidence>
<gene>
    <name evidence="2" type="ORF">ACFFHU_23095</name>
</gene>
<keyword evidence="1" id="KW-1133">Transmembrane helix</keyword>
<evidence type="ECO:0000256" key="1">
    <source>
        <dbReference type="SAM" id="Phobius"/>
    </source>
</evidence>
<dbReference type="Proteomes" id="UP001589894">
    <property type="component" value="Unassembled WGS sequence"/>
</dbReference>
<keyword evidence="1" id="KW-0812">Transmembrane</keyword>
<evidence type="ECO:0000313" key="3">
    <source>
        <dbReference type="Proteomes" id="UP001589894"/>
    </source>
</evidence>
<name>A0ABV6P1V3_9ACTN</name>
<protein>
    <submittedName>
        <fullName evidence="2">Uncharacterized protein</fullName>
    </submittedName>
</protein>
<dbReference type="EMBL" id="JBHLUE010000019">
    <property type="protein sequence ID" value="MFC0567013.1"/>
    <property type="molecule type" value="Genomic_DNA"/>
</dbReference>
<feature type="transmembrane region" description="Helical" evidence="1">
    <location>
        <begin position="89"/>
        <end position="111"/>
    </location>
</feature>
<keyword evidence="3" id="KW-1185">Reference proteome</keyword>
<organism evidence="2 3">
    <name type="scientific">Plantactinospora siamensis</name>
    <dbReference type="NCBI Taxonomy" id="555372"/>
    <lineage>
        <taxon>Bacteria</taxon>
        <taxon>Bacillati</taxon>
        <taxon>Actinomycetota</taxon>
        <taxon>Actinomycetes</taxon>
        <taxon>Micromonosporales</taxon>
        <taxon>Micromonosporaceae</taxon>
        <taxon>Plantactinospora</taxon>
    </lineage>
</organism>
<keyword evidence="1" id="KW-0472">Membrane</keyword>
<feature type="transmembrane region" description="Helical" evidence="1">
    <location>
        <begin position="61"/>
        <end position="83"/>
    </location>
</feature>
<sequence length="134" mass="13938">MLRRLLWILWSLLFGIGSAWTFSSVPSVPTWVLVAIPAVLISLGVLTAWRGRGPIGLGQRAPHLAWAGGMQAAAALVVLPLTWRSLPTAMAVGGAIMAAAMTLWIPIGMLGEDAPSQRGARAAAGQPGQLPPSP</sequence>